<dbReference type="InterPro" id="IPR009057">
    <property type="entry name" value="Homeodomain-like_sf"/>
</dbReference>
<dbReference type="InterPro" id="IPR011075">
    <property type="entry name" value="TetR_C"/>
</dbReference>
<evidence type="ECO:0000313" key="6">
    <source>
        <dbReference type="EMBL" id="SER39119.1"/>
    </source>
</evidence>
<keyword evidence="1" id="KW-0805">Transcription regulation</keyword>
<proteinExistence type="predicted"/>
<evidence type="ECO:0000256" key="4">
    <source>
        <dbReference type="PROSITE-ProRule" id="PRU00335"/>
    </source>
</evidence>
<dbReference type="RefSeq" id="WP_074998521.1">
    <property type="nucleotide sequence ID" value="NZ_FOGO01000001.1"/>
</dbReference>
<accession>A0A1H9NU36</accession>
<reference evidence="7" key="1">
    <citation type="submission" date="2016-10" db="EMBL/GenBank/DDBJ databases">
        <authorList>
            <person name="Varghese N."/>
            <person name="Submissions S."/>
        </authorList>
    </citation>
    <scope>NUCLEOTIDE SEQUENCE [LARGE SCALE GENOMIC DNA]</scope>
    <source>
        <strain evidence="7">CGMCC 4.6825</strain>
    </source>
</reference>
<evidence type="ECO:0000256" key="2">
    <source>
        <dbReference type="ARBA" id="ARBA00023125"/>
    </source>
</evidence>
<dbReference type="InterPro" id="IPR001647">
    <property type="entry name" value="HTH_TetR"/>
</dbReference>
<organism evidence="6 7">
    <name type="scientific">Streptomyces qinglanensis</name>
    <dbReference type="NCBI Taxonomy" id="943816"/>
    <lineage>
        <taxon>Bacteria</taxon>
        <taxon>Bacillati</taxon>
        <taxon>Actinomycetota</taxon>
        <taxon>Actinomycetes</taxon>
        <taxon>Kitasatosporales</taxon>
        <taxon>Streptomycetaceae</taxon>
        <taxon>Streptomyces</taxon>
    </lineage>
</organism>
<dbReference type="SUPFAM" id="SSF46689">
    <property type="entry name" value="Homeodomain-like"/>
    <property type="match status" value="1"/>
</dbReference>
<dbReference type="Proteomes" id="UP000182841">
    <property type="component" value="Unassembled WGS sequence"/>
</dbReference>
<keyword evidence="3" id="KW-0804">Transcription</keyword>
<dbReference type="SUPFAM" id="SSF48498">
    <property type="entry name" value="Tetracyclin repressor-like, C-terminal domain"/>
    <property type="match status" value="1"/>
</dbReference>
<keyword evidence="7" id="KW-1185">Reference proteome</keyword>
<dbReference type="OrthoDB" id="326421at2"/>
<dbReference type="AlphaFoldDB" id="A0A1H9NU36"/>
<feature type="domain" description="HTH tetR-type" evidence="5">
    <location>
        <begin position="14"/>
        <end position="74"/>
    </location>
</feature>
<keyword evidence="2 4" id="KW-0238">DNA-binding</keyword>
<dbReference type="Gene3D" id="1.10.357.10">
    <property type="entry name" value="Tetracycline Repressor, domain 2"/>
    <property type="match status" value="1"/>
</dbReference>
<protein>
    <submittedName>
        <fullName evidence="6">DNA-binding transcriptional regulator, AcrR family</fullName>
    </submittedName>
</protein>
<dbReference type="InterPro" id="IPR036271">
    <property type="entry name" value="Tet_transcr_reg_TetR-rel_C_sf"/>
</dbReference>
<dbReference type="PROSITE" id="PS50977">
    <property type="entry name" value="HTH_TETR_2"/>
    <property type="match status" value="1"/>
</dbReference>
<sequence>MAATRLDGRVERGNQTRRLVLDRAARIASVEGLEGLSLGRLAKELELSKSGVFTLFGSKEELQLATVEAARTIFTEHVVRPALEAPAGLVRIVRLCDRWLAYSEERVFPGGCFFFSVAAEFDARRGRVHDSIVQARTAWSAFVTRTLEEALDSGELAEDTDIPQLAFEVMALLEAANADSLLLDEEQPAGVGPYRRARRAILGRLAGAAADPSALPAAAD</sequence>
<gene>
    <name evidence="6" type="ORF">SAMN05421870_101646</name>
</gene>
<evidence type="ECO:0000256" key="1">
    <source>
        <dbReference type="ARBA" id="ARBA00023015"/>
    </source>
</evidence>
<dbReference type="Pfam" id="PF16925">
    <property type="entry name" value="TetR_C_13"/>
    <property type="match status" value="1"/>
</dbReference>
<dbReference type="Gene3D" id="1.10.10.60">
    <property type="entry name" value="Homeodomain-like"/>
    <property type="match status" value="1"/>
</dbReference>
<dbReference type="GO" id="GO:0003677">
    <property type="term" value="F:DNA binding"/>
    <property type="evidence" value="ECO:0007669"/>
    <property type="project" value="UniProtKB-UniRule"/>
</dbReference>
<dbReference type="PANTHER" id="PTHR47506:SF6">
    <property type="entry name" value="HTH-TYPE TRANSCRIPTIONAL REPRESSOR NEMR"/>
    <property type="match status" value="1"/>
</dbReference>
<dbReference type="EMBL" id="FOGO01000001">
    <property type="protein sequence ID" value="SER39119.1"/>
    <property type="molecule type" value="Genomic_DNA"/>
</dbReference>
<evidence type="ECO:0000256" key="3">
    <source>
        <dbReference type="ARBA" id="ARBA00023163"/>
    </source>
</evidence>
<dbReference type="Pfam" id="PF00440">
    <property type="entry name" value="TetR_N"/>
    <property type="match status" value="1"/>
</dbReference>
<dbReference type="PANTHER" id="PTHR47506">
    <property type="entry name" value="TRANSCRIPTIONAL REGULATORY PROTEIN"/>
    <property type="match status" value="1"/>
</dbReference>
<evidence type="ECO:0000313" key="7">
    <source>
        <dbReference type="Proteomes" id="UP000182841"/>
    </source>
</evidence>
<evidence type="ECO:0000259" key="5">
    <source>
        <dbReference type="PROSITE" id="PS50977"/>
    </source>
</evidence>
<feature type="DNA-binding region" description="H-T-H motif" evidence="4">
    <location>
        <begin position="37"/>
        <end position="56"/>
    </location>
</feature>
<name>A0A1H9NU36_9ACTN</name>